<dbReference type="Pfam" id="PF23628">
    <property type="entry name" value="ARM_LIN_C"/>
    <property type="match status" value="1"/>
</dbReference>
<dbReference type="OrthoDB" id="10064100at2759"/>
<dbReference type="InterPro" id="IPR055566">
    <property type="entry name" value="ARM_LIN"/>
</dbReference>
<dbReference type="PROSITE" id="PS51698">
    <property type="entry name" value="U_BOX"/>
    <property type="match status" value="1"/>
</dbReference>
<dbReference type="InterPro" id="IPR013083">
    <property type="entry name" value="Znf_RING/FYVE/PHD"/>
</dbReference>
<dbReference type="AlphaFoldDB" id="A0A2P5EED6"/>
<proteinExistence type="predicted"/>
<name>A0A2P5EED6_TREOI</name>
<feature type="region of interest" description="Disordered" evidence="5">
    <location>
        <begin position="434"/>
        <end position="467"/>
    </location>
</feature>
<dbReference type="InterPro" id="IPR011989">
    <property type="entry name" value="ARM-like"/>
</dbReference>
<evidence type="ECO:0000256" key="2">
    <source>
        <dbReference type="ARBA" id="ARBA00004906"/>
    </source>
</evidence>
<evidence type="ECO:0000256" key="3">
    <source>
        <dbReference type="ARBA" id="ARBA00012483"/>
    </source>
</evidence>
<feature type="region of interest" description="Disordered" evidence="5">
    <location>
        <begin position="19"/>
        <end position="115"/>
    </location>
</feature>
<dbReference type="InParanoid" id="A0A2P5EED6"/>
<dbReference type="InterPro" id="IPR045210">
    <property type="entry name" value="RING-Ubox_PUB"/>
</dbReference>
<feature type="compositionally biased region" description="Low complexity" evidence="5">
    <location>
        <begin position="452"/>
        <end position="463"/>
    </location>
</feature>
<dbReference type="PANTHER" id="PTHR35549">
    <property type="entry name" value="OS04G0584500 PROTEIN"/>
    <property type="match status" value="1"/>
</dbReference>
<dbReference type="SUPFAM" id="SSF57850">
    <property type="entry name" value="RING/U-box"/>
    <property type="match status" value="1"/>
</dbReference>
<dbReference type="InterPro" id="IPR016024">
    <property type="entry name" value="ARM-type_fold"/>
</dbReference>
<dbReference type="STRING" id="63057.A0A2P5EED6"/>
<feature type="compositionally biased region" description="Polar residues" evidence="5">
    <location>
        <begin position="434"/>
        <end position="450"/>
    </location>
</feature>
<comment type="pathway">
    <text evidence="2">Protein modification; protein ubiquitination.</text>
</comment>
<evidence type="ECO:0000259" key="6">
    <source>
        <dbReference type="PROSITE" id="PS51698"/>
    </source>
</evidence>
<comment type="catalytic activity">
    <reaction evidence="1">
        <text>S-ubiquitinyl-[E2 ubiquitin-conjugating enzyme]-L-cysteine + [acceptor protein]-L-lysine = [E2 ubiquitin-conjugating enzyme]-L-cysteine + N(6)-ubiquitinyl-[acceptor protein]-L-lysine.</text>
        <dbReference type="EC" id="2.3.2.27"/>
    </reaction>
</comment>
<dbReference type="Proteomes" id="UP000237000">
    <property type="component" value="Unassembled WGS sequence"/>
</dbReference>
<dbReference type="UniPathway" id="UPA00143"/>
<dbReference type="InterPro" id="IPR056512">
    <property type="entry name" value="LIN_N"/>
</dbReference>
<dbReference type="CDD" id="cd16664">
    <property type="entry name" value="RING-Ubox_PUB"/>
    <property type="match status" value="1"/>
</dbReference>
<dbReference type="Pfam" id="PF23568">
    <property type="entry name" value="ARM_LIN"/>
    <property type="match status" value="1"/>
</dbReference>
<dbReference type="EC" id="2.3.2.27" evidence="3"/>
<evidence type="ECO:0000256" key="1">
    <source>
        <dbReference type="ARBA" id="ARBA00000900"/>
    </source>
</evidence>
<feature type="compositionally biased region" description="Basic and acidic residues" evidence="5">
    <location>
        <begin position="199"/>
        <end position="209"/>
    </location>
</feature>
<evidence type="ECO:0000256" key="4">
    <source>
        <dbReference type="ARBA" id="ARBA00022679"/>
    </source>
</evidence>
<keyword evidence="8" id="KW-1185">Reference proteome</keyword>
<accession>A0A2P5EED6</accession>
<dbReference type="SUPFAM" id="SSF48371">
    <property type="entry name" value="ARM repeat"/>
    <property type="match status" value="1"/>
</dbReference>
<dbReference type="GO" id="GO:0061630">
    <property type="term" value="F:ubiquitin protein ligase activity"/>
    <property type="evidence" value="ECO:0007669"/>
    <property type="project" value="UniProtKB-EC"/>
</dbReference>
<evidence type="ECO:0000256" key="5">
    <source>
        <dbReference type="SAM" id="MobiDB-lite"/>
    </source>
</evidence>
<feature type="compositionally biased region" description="Basic and acidic residues" evidence="5">
    <location>
        <begin position="27"/>
        <end position="60"/>
    </location>
</feature>
<gene>
    <name evidence="7" type="ORF">TorRG33x02_201970</name>
</gene>
<feature type="compositionally biased region" description="Basic and acidic residues" evidence="5">
    <location>
        <begin position="79"/>
        <end position="115"/>
    </location>
</feature>
<dbReference type="GO" id="GO:0016567">
    <property type="term" value="P:protein ubiquitination"/>
    <property type="evidence" value="ECO:0007669"/>
    <property type="project" value="UniProtKB-UniPathway"/>
</dbReference>
<evidence type="ECO:0000313" key="7">
    <source>
        <dbReference type="EMBL" id="PON83903.1"/>
    </source>
</evidence>
<protein>
    <recommendedName>
        <fullName evidence="3">RING-type E3 ubiquitin transferase</fullName>
        <ecNumber evidence="3">2.3.2.27</ecNumber>
    </recommendedName>
</protein>
<dbReference type="PANTHER" id="PTHR35549:SF1">
    <property type="entry name" value="OS04G0584500 PROTEIN"/>
    <property type="match status" value="1"/>
</dbReference>
<dbReference type="EMBL" id="JXTC01000170">
    <property type="protein sequence ID" value="PON83903.1"/>
    <property type="molecule type" value="Genomic_DNA"/>
</dbReference>
<organism evidence="7 8">
    <name type="scientific">Trema orientale</name>
    <name type="common">Charcoal tree</name>
    <name type="synonym">Celtis orientalis</name>
    <dbReference type="NCBI Taxonomy" id="63057"/>
    <lineage>
        <taxon>Eukaryota</taxon>
        <taxon>Viridiplantae</taxon>
        <taxon>Streptophyta</taxon>
        <taxon>Embryophyta</taxon>
        <taxon>Tracheophyta</taxon>
        <taxon>Spermatophyta</taxon>
        <taxon>Magnoliopsida</taxon>
        <taxon>eudicotyledons</taxon>
        <taxon>Gunneridae</taxon>
        <taxon>Pentapetalae</taxon>
        <taxon>rosids</taxon>
        <taxon>fabids</taxon>
        <taxon>Rosales</taxon>
        <taxon>Cannabaceae</taxon>
        <taxon>Trema</taxon>
    </lineage>
</organism>
<feature type="region of interest" description="Disordered" evidence="5">
    <location>
        <begin position="522"/>
        <end position="547"/>
    </location>
</feature>
<dbReference type="InterPro" id="IPR003613">
    <property type="entry name" value="Ubox_domain"/>
</dbReference>
<dbReference type="SMART" id="SM00504">
    <property type="entry name" value="Ubox"/>
    <property type="match status" value="1"/>
</dbReference>
<dbReference type="Gene3D" id="3.30.40.10">
    <property type="entry name" value="Zinc/RING finger domain, C3HC4 (zinc finger)"/>
    <property type="match status" value="1"/>
</dbReference>
<reference evidence="8" key="1">
    <citation type="submission" date="2016-06" db="EMBL/GenBank/DDBJ databases">
        <title>Parallel loss of symbiosis genes in relatives of nitrogen-fixing non-legume Parasponia.</title>
        <authorList>
            <person name="Van Velzen R."/>
            <person name="Holmer R."/>
            <person name="Bu F."/>
            <person name="Rutten L."/>
            <person name="Van Zeijl A."/>
            <person name="Liu W."/>
            <person name="Santuari L."/>
            <person name="Cao Q."/>
            <person name="Sharma T."/>
            <person name="Shen D."/>
            <person name="Roswanjaya Y."/>
            <person name="Wardhani T."/>
            <person name="Kalhor M.S."/>
            <person name="Jansen J."/>
            <person name="Van den Hoogen J."/>
            <person name="Gungor B."/>
            <person name="Hartog M."/>
            <person name="Hontelez J."/>
            <person name="Verver J."/>
            <person name="Yang W.-C."/>
            <person name="Schijlen E."/>
            <person name="Repin R."/>
            <person name="Schilthuizen M."/>
            <person name="Schranz E."/>
            <person name="Heidstra R."/>
            <person name="Miyata K."/>
            <person name="Fedorova E."/>
            <person name="Kohlen W."/>
            <person name="Bisseling T."/>
            <person name="Smit S."/>
            <person name="Geurts R."/>
        </authorList>
    </citation>
    <scope>NUCLEOTIDE SEQUENCE [LARGE SCALE GENOMIC DNA]</scope>
    <source>
        <strain evidence="8">cv. RG33-2</strain>
    </source>
</reference>
<feature type="domain" description="U-box" evidence="6">
    <location>
        <begin position="665"/>
        <end position="740"/>
    </location>
</feature>
<sequence>MAASLEDLLAEDGFKGRKLLSRSRTSFRKESPSLPSYHDRLRTDYTSRDRLRTERSRSDVTRYGNRGESPRNDSIPSSRSRDNLVRRDKTEGGSKKEASRLGVRDSTTTHEELQKKLRESEIIEVGDEENERIKDIYSNEVYSSESGKDKHCNEAKECELNSHGSSSKKQMLGRRSFSDNNRRNSRQQAGNSGKGSGKSFEESQPKKSSSEPALDEVAIQAMVSILSGYIKRFLRDEEFRATLRDNCFSSLNVVELEEGQTESKIFSKLEEAIKTIEKSIEEFSMSTKDLKKAVLQLSVIVGLNSNDLKDGFTSGVPNYKLSACAHLYLSVVYKLQKKDRVAAKHLLQVFCDSPFQARTKLLPELWDYLFSPHLSHLKVWYNQEADSLLDSPGKPRKLKLLEKVYNEVVDSGTYQFAVYYKDWLTEGVETTPVPSINIPSVSTRRTQKGNSHGHSSELSSSPSDATFSPQPMVSKILYNAVFNRSSKPESEDGRETENSDIFIRSSDDSSVVKQRLTYSSETIKETDRDADEDFTETSPDNAFFPDNGHLITSKEKWSFLEEKVSTGKDLSEKFVTSVTYQETSESTQMPNSPPHTEENELALKRLAKSVFELQQPDNTFDFATPSLSSPSEASITRSLPNLTKVRSASEELHGFEERSSPSFLSIPQDFICPLTGQLFKDPVTLETGQTFEQKAIKAWFDQGNKTCPVTGKALECKVVPFTNLILKRVIDSWKSEHRRQLLSFASHEIENSKTKEESETTIFILEQLLIAFGKEERINNAKHLISLGGLQFLLQRLESGNLEIKTRLVGLLSCCIEADSGSRNQIARDIDKKCLLELLHSKQIKARTNAVSLIIELLCLKRKKDVIGFLSALQNDHEGIESTMHILLVYLQISPPAQRPLAAVLLLYLDLLVEPRKYSIYREDAVDAITEALDRSLTDEEIRENCCRALLILGGQFSSSGKLLTQIWILNQARYFKVNPSENEEEEEEEEEVEDDVLNNEWLRNLSASLLGNGKRSFLEAISKCIGSENLDLVSVCLTTVAWLSSSLSSMSDSELQIPAFSFLISRLKESLENGQQIEHRILASTSLLSFSKISAECRVLLRSMAENITAPLRSLAEETWTAKLLYAIVSGQEL</sequence>
<evidence type="ECO:0000313" key="8">
    <source>
        <dbReference type="Proteomes" id="UP000237000"/>
    </source>
</evidence>
<dbReference type="Pfam" id="PF04564">
    <property type="entry name" value="U-box"/>
    <property type="match status" value="1"/>
</dbReference>
<keyword evidence="4" id="KW-0808">Transferase</keyword>
<dbReference type="Gene3D" id="1.25.10.10">
    <property type="entry name" value="Leucine-rich Repeat Variant"/>
    <property type="match status" value="1"/>
</dbReference>
<comment type="caution">
    <text evidence="7">The sequence shown here is derived from an EMBL/GenBank/DDBJ whole genome shotgun (WGS) entry which is preliminary data.</text>
</comment>
<feature type="region of interest" description="Disordered" evidence="5">
    <location>
        <begin position="154"/>
        <end position="213"/>
    </location>
</feature>